<evidence type="ECO:0000313" key="2">
    <source>
        <dbReference type="EMBL" id="OGD87979.1"/>
    </source>
</evidence>
<sequence>MSAVGELFSQKRKAKKISLAKVSHDLLVKQEHLDAIEKGQWANLPEPTFAKGFIKIYAQYLGLDTSKILPLYRREYDETKYPHKQSPLQIKKRLMITPNKFALLLFIVTIAIFASYLLIQYFSILSAPKLEIISPPDDLTTSVPAITIDGRSEKEAMVSVNGQFIPIDDQGKFSYQYKLTQGKNTIEIIASKRLSPKSKVTRLVRLSK</sequence>
<dbReference type="Proteomes" id="UP000178577">
    <property type="component" value="Unassembled WGS sequence"/>
</dbReference>
<proteinExistence type="predicted"/>
<comment type="caution">
    <text evidence="2">The sequence shown here is derived from an EMBL/GenBank/DDBJ whole genome shotgun (WGS) entry which is preliminary data.</text>
</comment>
<evidence type="ECO:0000256" key="1">
    <source>
        <dbReference type="SAM" id="Phobius"/>
    </source>
</evidence>
<dbReference type="InterPro" id="IPR050400">
    <property type="entry name" value="Bact_Cytoskel_RodZ"/>
</dbReference>
<dbReference type="Pfam" id="PF13413">
    <property type="entry name" value="HTH_25"/>
    <property type="match status" value="1"/>
</dbReference>
<feature type="transmembrane region" description="Helical" evidence="1">
    <location>
        <begin position="101"/>
        <end position="122"/>
    </location>
</feature>
<evidence type="ECO:0008006" key="4">
    <source>
        <dbReference type="Google" id="ProtNLM"/>
    </source>
</evidence>
<dbReference type="GO" id="GO:0003677">
    <property type="term" value="F:DNA binding"/>
    <property type="evidence" value="ECO:0007669"/>
    <property type="project" value="InterPro"/>
</dbReference>
<dbReference type="InterPro" id="IPR013783">
    <property type="entry name" value="Ig-like_fold"/>
</dbReference>
<dbReference type="EMBL" id="MFAY01000051">
    <property type="protein sequence ID" value="OGD87979.1"/>
    <property type="molecule type" value="Genomic_DNA"/>
</dbReference>
<evidence type="ECO:0000313" key="3">
    <source>
        <dbReference type="Proteomes" id="UP000178577"/>
    </source>
</evidence>
<dbReference type="PANTHER" id="PTHR34475:SF1">
    <property type="entry name" value="CYTOSKELETON PROTEIN RODZ"/>
    <property type="match status" value="1"/>
</dbReference>
<name>A0A1F5G809_9BACT</name>
<dbReference type="Gene3D" id="2.60.40.10">
    <property type="entry name" value="Immunoglobulins"/>
    <property type="match status" value="1"/>
</dbReference>
<protein>
    <recommendedName>
        <fullName evidence="4">HTH cro/C1-type domain-containing protein</fullName>
    </recommendedName>
</protein>
<keyword evidence="1" id="KW-0472">Membrane</keyword>
<organism evidence="2 3">
    <name type="scientific">Candidatus Curtissbacteria bacterium RIFCSPHIGHO2_01_FULL_40_12</name>
    <dbReference type="NCBI Taxonomy" id="1797710"/>
    <lineage>
        <taxon>Bacteria</taxon>
        <taxon>Candidatus Curtissiibacteriota</taxon>
    </lineage>
</organism>
<gene>
    <name evidence="2" type="ORF">A2693_00725</name>
</gene>
<dbReference type="Pfam" id="PF09136">
    <property type="entry name" value="Glucodextran_B"/>
    <property type="match status" value="1"/>
</dbReference>
<keyword evidence="1" id="KW-1133">Transmembrane helix</keyword>
<dbReference type="InterPro" id="IPR010982">
    <property type="entry name" value="Lambda_DNA-bd_dom_sf"/>
</dbReference>
<dbReference type="AlphaFoldDB" id="A0A1F5G809"/>
<dbReference type="Gene3D" id="1.10.260.40">
    <property type="entry name" value="lambda repressor-like DNA-binding domains"/>
    <property type="match status" value="1"/>
</dbReference>
<keyword evidence="1" id="KW-0812">Transmembrane</keyword>
<reference evidence="2 3" key="1">
    <citation type="journal article" date="2016" name="Nat. Commun.">
        <title>Thousands of microbial genomes shed light on interconnected biogeochemical processes in an aquifer system.</title>
        <authorList>
            <person name="Anantharaman K."/>
            <person name="Brown C.T."/>
            <person name="Hug L.A."/>
            <person name="Sharon I."/>
            <person name="Castelle C.J."/>
            <person name="Probst A.J."/>
            <person name="Thomas B.C."/>
            <person name="Singh A."/>
            <person name="Wilkins M.J."/>
            <person name="Karaoz U."/>
            <person name="Brodie E.L."/>
            <person name="Williams K.H."/>
            <person name="Hubbard S.S."/>
            <person name="Banfield J.F."/>
        </authorList>
    </citation>
    <scope>NUCLEOTIDE SEQUENCE [LARGE SCALE GENOMIC DNA]</scope>
</reference>
<accession>A0A1F5G809</accession>
<dbReference type="PANTHER" id="PTHR34475">
    <property type="match status" value="1"/>
</dbReference>